<reference evidence="1 2" key="1">
    <citation type="submission" date="2015-09" db="EMBL/GenBank/DDBJ databases">
        <authorList>
            <consortium name="Pathogen Informatics"/>
        </authorList>
    </citation>
    <scope>NUCLEOTIDE SEQUENCE [LARGE SCALE GENOMIC DNA]</scope>
    <source>
        <strain evidence="1 2">2789STDY5608872</strain>
    </source>
</reference>
<organism evidence="1 2">
    <name type="scientific">Parabacteroides distasonis</name>
    <dbReference type="NCBI Taxonomy" id="823"/>
    <lineage>
        <taxon>Bacteria</taxon>
        <taxon>Pseudomonadati</taxon>
        <taxon>Bacteroidota</taxon>
        <taxon>Bacteroidia</taxon>
        <taxon>Bacteroidales</taxon>
        <taxon>Tannerellaceae</taxon>
        <taxon>Parabacteroides</taxon>
    </lineage>
</organism>
<protein>
    <submittedName>
        <fullName evidence="1">Uncharacterized protein</fullName>
    </submittedName>
</protein>
<dbReference type="AlphaFoldDB" id="A0A173VFS7"/>
<evidence type="ECO:0000313" key="2">
    <source>
        <dbReference type="Proteomes" id="UP000095591"/>
    </source>
</evidence>
<dbReference type="Proteomes" id="UP000095591">
    <property type="component" value="Unassembled WGS sequence"/>
</dbReference>
<evidence type="ECO:0000313" key="1">
    <source>
        <dbReference type="EMBL" id="CUN26023.1"/>
    </source>
</evidence>
<name>A0A173VFS7_PARDI</name>
<dbReference type="RefSeq" id="WP_057319728.1">
    <property type="nucleotide sequence ID" value="NZ_CYXP01000007.1"/>
</dbReference>
<gene>
    <name evidence="1" type="ORF">ERS852429_03000</name>
</gene>
<proteinExistence type="predicted"/>
<accession>A0A173VFS7</accession>
<sequence length="132" mass="15212">MERDIDMGQTIEDAAKEYSSQFPWGEDDKIASLICENDFKRGFKAGAEWQAKQSPWININDRLPENKDEVLVLSRMNISGKYFVSSDSYDGKEWAVNLAMHYTRVAWIPIPSFDEILEASKDVLQRMKENGD</sequence>
<dbReference type="EMBL" id="CYXP01000007">
    <property type="protein sequence ID" value="CUN26023.1"/>
    <property type="molecule type" value="Genomic_DNA"/>
</dbReference>